<comment type="caution">
    <text evidence="8">The sequence shown here is derived from an EMBL/GenBank/DDBJ whole genome shotgun (WGS) entry which is preliminary data.</text>
</comment>
<feature type="binding site" evidence="7">
    <location>
        <position position="165"/>
    </location>
    <ligand>
        <name>Zn(2+)</name>
        <dbReference type="ChEBI" id="CHEBI:29105"/>
    </ligand>
</feature>
<keyword evidence="1 7" id="KW-0831">Ubiquinone biosynthesis</keyword>
<dbReference type="GO" id="GO:0008270">
    <property type="term" value="F:zinc ion binding"/>
    <property type="evidence" value="ECO:0007669"/>
    <property type="project" value="UniProtKB-UniRule"/>
</dbReference>
<keyword evidence="7" id="KW-0862">Zinc</keyword>
<dbReference type="AlphaFoldDB" id="A0A8H7RZF2"/>
<gene>
    <name evidence="7" type="primary">COQ4</name>
    <name evidence="8" type="ORF">INT45_007784</name>
</gene>
<keyword evidence="7" id="KW-0479">Metal-binding</keyword>
<dbReference type="InterPro" id="IPR027540">
    <property type="entry name" value="Coq4_euk"/>
</dbReference>
<evidence type="ECO:0000256" key="6">
    <source>
        <dbReference type="ARBA" id="ARBA00081568"/>
    </source>
</evidence>
<protein>
    <recommendedName>
        <fullName evidence="6">4-hydroxy-3-methoxy-5-polyprenylbenzoate decarboxylase</fullName>
    </recommendedName>
</protein>
<dbReference type="PANTHER" id="PTHR12922">
    <property type="entry name" value="UBIQUINONE BIOSYNTHESIS PROTEIN"/>
    <property type="match status" value="1"/>
</dbReference>
<comment type="cofactor">
    <cofactor evidence="7">
        <name>Zn(2+)</name>
        <dbReference type="ChEBI" id="CHEBI:29105"/>
    </cofactor>
</comment>
<evidence type="ECO:0000313" key="9">
    <source>
        <dbReference type="Proteomes" id="UP000646827"/>
    </source>
</evidence>
<reference evidence="8 9" key="1">
    <citation type="submission" date="2020-12" db="EMBL/GenBank/DDBJ databases">
        <title>Metabolic potential, ecology and presence of endohyphal bacteria is reflected in genomic diversity of Mucoromycotina.</title>
        <authorList>
            <person name="Muszewska A."/>
            <person name="Okrasinska A."/>
            <person name="Steczkiewicz K."/>
            <person name="Drgas O."/>
            <person name="Orlowska M."/>
            <person name="Perlinska-Lenart U."/>
            <person name="Aleksandrzak-Piekarczyk T."/>
            <person name="Szatraj K."/>
            <person name="Zielenkiewicz U."/>
            <person name="Pilsyk S."/>
            <person name="Malc E."/>
            <person name="Mieczkowski P."/>
            <person name="Kruszewska J.S."/>
            <person name="Biernat P."/>
            <person name="Pawlowska J."/>
        </authorList>
    </citation>
    <scope>NUCLEOTIDE SEQUENCE [LARGE SCALE GENOMIC DNA]</scope>
    <source>
        <strain evidence="8 9">CBS 142.35</strain>
    </source>
</reference>
<name>A0A8H7RZF2_9FUNG</name>
<evidence type="ECO:0000256" key="7">
    <source>
        <dbReference type="HAMAP-Rule" id="MF_03111"/>
    </source>
</evidence>
<keyword evidence="2 7" id="KW-0999">Mitochondrion inner membrane</keyword>
<keyword evidence="4 7" id="KW-0472">Membrane</keyword>
<comment type="subunit">
    <text evidence="7">Component of a multi-subunit COQ enzyme complex, composed of at least COQ3, COQ4, COQ5, COQ6, COQ7 and COQ9.</text>
</comment>
<accession>A0A8H7RZF2</accession>
<evidence type="ECO:0000256" key="5">
    <source>
        <dbReference type="ARBA" id="ARBA00023239"/>
    </source>
</evidence>
<feature type="binding site" evidence="7">
    <location>
        <position position="168"/>
    </location>
    <ligand>
        <name>Zn(2+)</name>
        <dbReference type="ChEBI" id="CHEBI:29105"/>
    </ligand>
</feature>
<sequence>MSMRIFARAIATRSTFHLRCYSTGTTFSSSNNSQKKLYETHIPIPFQQRALLAAGSALTALLDPLRGDMVAALGETTGTTALKRMRDQMLQTESGRQILRERPIIHTSTIDFPKLRETCAPGSFGHFYISWLDSQGVTPDTREPVHFIDNEELAYVMQRYRQCHDFYHALTGLGVSVEEELALKWFEWSQTGLPMTALSSIFGPIMRSRESRKRLFDVYVPWAVYTGKSSVPLISVYFEKHFHKDLNELRRELGIITPPQISNSFK</sequence>
<keyword evidence="3 7" id="KW-0496">Mitochondrion</keyword>
<dbReference type="PANTHER" id="PTHR12922:SF7">
    <property type="entry name" value="UBIQUINONE BIOSYNTHESIS PROTEIN COQ4 HOMOLOG, MITOCHONDRIAL"/>
    <property type="match status" value="1"/>
</dbReference>
<keyword evidence="5 7" id="KW-0456">Lyase</keyword>
<dbReference type="HAMAP" id="MF_03111">
    <property type="entry name" value="Coq4"/>
    <property type="match status" value="1"/>
</dbReference>
<dbReference type="EMBL" id="JAEPRB010000166">
    <property type="protein sequence ID" value="KAG2219745.1"/>
    <property type="molecule type" value="Genomic_DNA"/>
</dbReference>
<evidence type="ECO:0000256" key="1">
    <source>
        <dbReference type="ARBA" id="ARBA00022688"/>
    </source>
</evidence>
<dbReference type="Pfam" id="PF05019">
    <property type="entry name" value="Coq4"/>
    <property type="match status" value="1"/>
</dbReference>
<dbReference type="GO" id="GO:0120539">
    <property type="term" value="F:4-hydroxy-3-methoxy-5-polyprenylbenzoate decarboxylase activity"/>
    <property type="evidence" value="ECO:0007669"/>
    <property type="project" value="UniProtKB-EC"/>
</dbReference>
<organism evidence="8 9">
    <name type="scientific">Circinella minor</name>
    <dbReference type="NCBI Taxonomy" id="1195481"/>
    <lineage>
        <taxon>Eukaryota</taxon>
        <taxon>Fungi</taxon>
        <taxon>Fungi incertae sedis</taxon>
        <taxon>Mucoromycota</taxon>
        <taxon>Mucoromycotina</taxon>
        <taxon>Mucoromycetes</taxon>
        <taxon>Mucorales</taxon>
        <taxon>Lichtheimiaceae</taxon>
        <taxon>Circinella</taxon>
    </lineage>
</organism>
<comment type="pathway">
    <text evidence="7">Cofactor biosynthesis; ubiquinone biosynthesis.</text>
</comment>
<dbReference type="OrthoDB" id="4249at2759"/>
<dbReference type="Proteomes" id="UP000646827">
    <property type="component" value="Unassembled WGS sequence"/>
</dbReference>
<evidence type="ECO:0000256" key="2">
    <source>
        <dbReference type="ARBA" id="ARBA00022792"/>
    </source>
</evidence>
<comment type="function">
    <text evidence="7">Lyase that catalyzes the C1-decarboxylation of 4-hydroxy-3-methoxy-5-(all-trans-polyprenyl)benzoic acid into 2-methoxy-6-(all-trans-polyprenyl)phenol during ubiquinone biosynthesis.</text>
</comment>
<comment type="similarity">
    <text evidence="7">Belongs to the COQ4 family.</text>
</comment>
<dbReference type="GO" id="GO:0031314">
    <property type="term" value="C:extrinsic component of mitochondrial inner membrane"/>
    <property type="evidence" value="ECO:0007669"/>
    <property type="project" value="UniProtKB-UniRule"/>
</dbReference>
<keyword evidence="9" id="KW-1185">Reference proteome</keyword>
<proteinExistence type="inferred from homology"/>
<evidence type="ECO:0000313" key="8">
    <source>
        <dbReference type="EMBL" id="KAG2219745.1"/>
    </source>
</evidence>
<feature type="binding site" evidence="7">
    <location>
        <position position="180"/>
    </location>
    <ligand>
        <name>Zn(2+)</name>
        <dbReference type="ChEBI" id="CHEBI:29105"/>
    </ligand>
</feature>
<dbReference type="InterPro" id="IPR007715">
    <property type="entry name" value="Coq4"/>
</dbReference>
<feature type="binding site" evidence="7">
    <location>
        <position position="164"/>
    </location>
    <ligand>
        <name>Zn(2+)</name>
        <dbReference type="ChEBI" id="CHEBI:29105"/>
    </ligand>
</feature>
<evidence type="ECO:0000256" key="4">
    <source>
        <dbReference type="ARBA" id="ARBA00023136"/>
    </source>
</evidence>
<evidence type="ECO:0000256" key="3">
    <source>
        <dbReference type="ARBA" id="ARBA00023128"/>
    </source>
</evidence>
<dbReference type="UniPathway" id="UPA00232"/>
<comment type="catalytic activity">
    <reaction evidence="7">
        <text>a 4-hydroxy-3-methoxy-5-(all-trans-polyprenyl)benzoate + H(+) = a 2-methoxy-6-(all-trans-polyprenyl)phenol + CO2</text>
        <dbReference type="Rhea" id="RHEA:81179"/>
        <dbReference type="Rhea" id="RHEA-COMP:9551"/>
        <dbReference type="Rhea" id="RHEA-COMP:10931"/>
        <dbReference type="ChEBI" id="CHEBI:15378"/>
        <dbReference type="ChEBI" id="CHEBI:16526"/>
        <dbReference type="ChEBI" id="CHEBI:62731"/>
        <dbReference type="ChEBI" id="CHEBI:84443"/>
        <dbReference type="EC" id="4.1.1.130"/>
    </reaction>
</comment>
<comment type="subcellular location">
    <subcellularLocation>
        <location evidence="7">Mitochondrion inner membrane</location>
        <topology evidence="7">Peripheral membrane protein</topology>
        <orientation evidence="7">Matrix side</orientation>
    </subcellularLocation>
</comment>